<dbReference type="AlphaFoldDB" id="G7WJ28"/>
<dbReference type="GO" id="GO:0005886">
    <property type="term" value="C:plasma membrane"/>
    <property type="evidence" value="ECO:0007669"/>
    <property type="project" value="UniProtKB-SubCell"/>
</dbReference>
<dbReference type="CDD" id="cd06580">
    <property type="entry name" value="TM_PBP1_transp_TpRbsC_like"/>
    <property type="match status" value="1"/>
</dbReference>
<dbReference type="OrthoDB" id="45037at2"/>
<gene>
    <name evidence="7" type="ordered locus">Desor_4943</name>
</gene>
<proteinExistence type="predicted"/>
<dbReference type="HOGENOM" id="CLU_040769_0_2_9"/>
<dbReference type="RefSeq" id="WP_014187146.1">
    <property type="nucleotide sequence ID" value="NC_016584.1"/>
</dbReference>
<dbReference type="PATRIC" id="fig|768706.3.peg.5024"/>
<feature type="transmembrane region" description="Helical" evidence="6">
    <location>
        <begin position="51"/>
        <end position="74"/>
    </location>
</feature>
<name>G7WJ28_DESOD</name>
<sequence length="353" mass="37517">MRLQETFFKVAIPLIAILLAFLVGGMIIVAIGKSPMEAYLFLFKGSFGSEAALATTLVKATPLIFTGLAATFAYRCGVFNLGAEGQFIMGSIASIMVATLLPKAVALPAPIIFIISMIAGIVFGGFWGALPGMLKVWRGLNELIVSILLNYVATLFMSYLVNGPMMERNIPQTAAVGDQLRIPLLSNTMRLHYGFFAALLVALLIHYFLFQTSKGLQLRSVGLNQMASKVYGINVSRFVLISFIISGAIAGLGGSIEVHGYSFRLMPGYGSGFGFDGVAIALIGQLNPIGTVIAACFYAALRTGANMMQVASGIPTSVVAIVQALVIIFVIAGTALTNLPKTKALLLKVFKEV</sequence>
<evidence type="ECO:0000313" key="8">
    <source>
        <dbReference type="Proteomes" id="UP000006346"/>
    </source>
</evidence>
<feature type="transmembrane region" description="Helical" evidence="6">
    <location>
        <begin position="191"/>
        <end position="210"/>
    </location>
</feature>
<dbReference type="PANTHER" id="PTHR47089">
    <property type="entry name" value="ABC TRANSPORTER, PERMEASE PROTEIN"/>
    <property type="match status" value="1"/>
</dbReference>
<evidence type="ECO:0000256" key="4">
    <source>
        <dbReference type="ARBA" id="ARBA00022989"/>
    </source>
</evidence>
<keyword evidence="4 6" id="KW-1133">Transmembrane helix</keyword>
<keyword evidence="2" id="KW-1003">Cell membrane</keyword>
<feature type="transmembrane region" description="Helical" evidence="6">
    <location>
        <begin position="142"/>
        <end position="161"/>
    </location>
</feature>
<keyword evidence="5 6" id="KW-0472">Membrane</keyword>
<evidence type="ECO:0000256" key="2">
    <source>
        <dbReference type="ARBA" id="ARBA00022475"/>
    </source>
</evidence>
<keyword evidence="8" id="KW-1185">Reference proteome</keyword>
<comment type="subcellular location">
    <subcellularLocation>
        <location evidence="1">Cell membrane</location>
        <topology evidence="1">Multi-pass membrane protein</topology>
    </subcellularLocation>
</comment>
<feature type="transmembrane region" description="Helical" evidence="6">
    <location>
        <begin position="231"/>
        <end position="253"/>
    </location>
</feature>
<dbReference type="Pfam" id="PF02653">
    <property type="entry name" value="BPD_transp_2"/>
    <property type="match status" value="1"/>
</dbReference>
<feature type="transmembrane region" description="Helical" evidence="6">
    <location>
        <begin position="7"/>
        <end position="31"/>
    </location>
</feature>
<organism evidence="7 8">
    <name type="scientific">Desulfosporosinus orientis (strain ATCC 19365 / DSM 765 / NCIMB 8382 / VKM B-1628 / Singapore I)</name>
    <name type="common">Desulfotomaculum orientis</name>
    <dbReference type="NCBI Taxonomy" id="768706"/>
    <lineage>
        <taxon>Bacteria</taxon>
        <taxon>Bacillati</taxon>
        <taxon>Bacillota</taxon>
        <taxon>Clostridia</taxon>
        <taxon>Eubacteriales</taxon>
        <taxon>Desulfitobacteriaceae</taxon>
        <taxon>Desulfosporosinus</taxon>
    </lineage>
</organism>
<evidence type="ECO:0000256" key="6">
    <source>
        <dbReference type="SAM" id="Phobius"/>
    </source>
</evidence>
<reference evidence="7 8" key="2">
    <citation type="journal article" date="2012" name="J. Bacteriol.">
        <title>Complete genome sequences of Desulfosporosinus orientis DSM765T, Desulfosporosinus youngiae DSM17734T, Desulfosporosinus meridiei DSM13257T, and Desulfosporosinus acidiphilus DSM22704T.</title>
        <authorList>
            <person name="Pester M."/>
            <person name="Brambilla E."/>
            <person name="Alazard D."/>
            <person name="Rattei T."/>
            <person name="Weinmaier T."/>
            <person name="Han J."/>
            <person name="Lucas S."/>
            <person name="Lapidus A."/>
            <person name="Cheng J.F."/>
            <person name="Goodwin L."/>
            <person name="Pitluck S."/>
            <person name="Peters L."/>
            <person name="Ovchinnikova G."/>
            <person name="Teshima H."/>
            <person name="Detter J.C."/>
            <person name="Han C.S."/>
            <person name="Tapia R."/>
            <person name="Land M.L."/>
            <person name="Hauser L."/>
            <person name="Kyrpides N.C."/>
            <person name="Ivanova N.N."/>
            <person name="Pagani I."/>
            <person name="Huntmann M."/>
            <person name="Wei C.L."/>
            <person name="Davenport K.W."/>
            <person name="Daligault H."/>
            <person name="Chain P.S."/>
            <person name="Chen A."/>
            <person name="Mavromatis K."/>
            <person name="Markowitz V."/>
            <person name="Szeto E."/>
            <person name="Mikhailova N."/>
            <person name="Pati A."/>
            <person name="Wagner M."/>
            <person name="Woyke T."/>
            <person name="Ollivier B."/>
            <person name="Klenk H.P."/>
            <person name="Spring S."/>
            <person name="Loy A."/>
        </authorList>
    </citation>
    <scope>NUCLEOTIDE SEQUENCE [LARGE SCALE GENOMIC DNA]</scope>
    <source>
        <strain evidence="8">ATCC 19365 / DSM 765 / NCIMB 8382 / VKM B-1628</strain>
    </source>
</reference>
<evidence type="ECO:0000256" key="1">
    <source>
        <dbReference type="ARBA" id="ARBA00004651"/>
    </source>
</evidence>
<feature type="transmembrane region" description="Helical" evidence="6">
    <location>
        <begin position="273"/>
        <end position="301"/>
    </location>
</feature>
<reference evidence="8" key="1">
    <citation type="submission" date="2011-11" db="EMBL/GenBank/DDBJ databases">
        <title>Complete sequence of Desulfosporosinus orientis DSM 765.</title>
        <authorList>
            <person name="Lucas S."/>
            <person name="Han J."/>
            <person name="Lapidus A."/>
            <person name="Cheng J.-F."/>
            <person name="Goodwin L."/>
            <person name="Pitluck S."/>
            <person name="Peters L."/>
            <person name="Ovchinnikova G."/>
            <person name="Teshima H."/>
            <person name="Detter J.C."/>
            <person name="Han C."/>
            <person name="Tapia R."/>
            <person name="Land M."/>
            <person name="Hauser L."/>
            <person name="Kyrpides N."/>
            <person name="Ivanova N."/>
            <person name="Pagani I."/>
            <person name="Pester M."/>
            <person name="Spring S."/>
            <person name="Ollivier B."/>
            <person name="Rattei T."/>
            <person name="Klenk H.-P."/>
            <person name="Wagner M."/>
            <person name="Loy A."/>
            <person name="Woyke T."/>
        </authorList>
    </citation>
    <scope>NUCLEOTIDE SEQUENCE [LARGE SCALE GENOMIC DNA]</scope>
    <source>
        <strain evidence="8">ATCC 19365 / DSM 765 / NCIMB 8382 / VKM B-1628</strain>
    </source>
</reference>
<evidence type="ECO:0000256" key="5">
    <source>
        <dbReference type="ARBA" id="ARBA00023136"/>
    </source>
</evidence>
<keyword evidence="3 6" id="KW-0812">Transmembrane</keyword>
<evidence type="ECO:0000256" key="3">
    <source>
        <dbReference type="ARBA" id="ARBA00022692"/>
    </source>
</evidence>
<dbReference type="KEGG" id="dor:Desor_4943"/>
<dbReference type="eggNOG" id="COG4603">
    <property type="taxonomic scope" value="Bacteria"/>
</dbReference>
<protein>
    <submittedName>
        <fullName evidence="7">ABC-type uncharacterized transport system, permease component</fullName>
    </submittedName>
</protein>
<accession>G7WJ28</accession>
<dbReference type="GO" id="GO:0022857">
    <property type="term" value="F:transmembrane transporter activity"/>
    <property type="evidence" value="ECO:0007669"/>
    <property type="project" value="InterPro"/>
</dbReference>
<evidence type="ECO:0000313" key="7">
    <source>
        <dbReference type="EMBL" id="AET70340.1"/>
    </source>
</evidence>
<dbReference type="PANTHER" id="PTHR47089:SF1">
    <property type="entry name" value="GUANOSINE ABC TRANSPORTER PERMEASE PROTEIN NUPP"/>
    <property type="match status" value="1"/>
</dbReference>
<dbReference type="STRING" id="768706.Desor_4943"/>
<dbReference type="EMBL" id="CP003108">
    <property type="protein sequence ID" value="AET70340.1"/>
    <property type="molecule type" value="Genomic_DNA"/>
</dbReference>
<dbReference type="Proteomes" id="UP000006346">
    <property type="component" value="Chromosome"/>
</dbReference>
<feature type="transmembrane region" description="Helical" evidence="6">
    <location>
        <begin position="111"/>
        <end position="130"/>
    </location>
</feature>
<feature type="transmembrane region" description="Helical" evidence="6">
    <location>
        <begin position="86"/>
        <end position="105"/>
    </location>
</feature>
<dbReference type="InterPro" id="IPR001851">
    <property type="entry name" value="ABC_transp_permease"/>
</dbReference>
<feature type="transmembrane region" description="Helical" evidence="6">
    <location>
        <begin position="313"/>
        <end position="336"/>
    </location>
</feature>